<dbReference type="Proteomes" id="UP000304880">
    <property type="component" value="Unassembled WGS sequence"/>
</dbReference>
<dbReference type="Pfam" id="PF00990">
    <property type="entry name" value="GGDEF"/>
    <property type="match status" value="1"/>
</dbReference>
<gene>
    <name evidence="4" type="ORF">FHD67_14320</name>
</gene>
<evidence type="ECO:0000313" key="4">
    <source>
        <dbReference type="EMBL" id="TNH38623.1"/>
    </source>
</evidence>
<dbReference type="GO" id="GO:1902201">
    <property type="term" value="P:negative regulation of bacterial-type flagellum-dependent cell motility"/>
    <property type="evidence" value="ECO:0007669"/>
    <property type="project" value="TreeGrafter"/>
</dbReference>
<dbReference type="EC" id="2.7.7.65" evidence="1"/>
<evidence type="ECO:0000256" key="1">
    <source>
        <dbReference type="ARBA" id="ARBA00012528"/>
    </source>
</evidence>
<dbReference type="NCBIfam" id="TIGR00254">
    <property type="entry name" value="GGDEF"/>
    <property type="match status" value="1"/>
</dbReference>
<dbReference type="InterPro" id="IPR035965">
    <property type="entry name" value="PAS-like_dom_sf"/>
</dbReference>
<dbReference type="FunFam" id="3.30.70.270:FF:000001">
    <property type="entry name" value="Diguanylate cyclase domain protein"/>
    <property type="match status" value="1"/>
</dbReference>
<dbReference type="PANTHER" id="PTHR45138">
    <property type="entry name" value="REGULATORY COMPONENTS OF SENSORY TRANSDUCTION SYSTEM"/>
    <property type="match status" value="1"/>
</dbReference>
<dbReference type="InterPro" id="IPR013767">
    <property type="entry name" value="PAS_fold"/>
</dbReference>
<dbReference type="GO" id="GO:0043709">
    <property type="term" value="P:cell adhesion involved in single-species biofilm formation"/>
    <property type="evidence" value="ECO:0007669"/>
    <property type="project" value="TreeGrafter"/>
</dbReference>
<feature type="domain" description="GGDEF" evidence="3">
    <location>
        <begin position="173"/>
        <end position="303"/>
    </location>
</feature>
<keyword evidence="5" id="KW-1185">Reference proteome</keyword>
<dbReference type="RefSeq" id="WP_139599087.1">
    <property type="nucleotide sequence ID" value="NZ_VDDC01000026.1"/>
</dbReference>
<protein>
    <recommendedName>
        <fullName evidence="1">diguanylate cyclase</fullName>
        <ecNumber evidence="1">2.7.7.65</ecNumber>
    </recommendedName>
</protein>
<organism evidence="4 5">
    <name type="scientific">Paracoccus haeundaensis</name>
    <dbReference type="NCBI Taxonomy" id="225362"/>
    <lineage>
        <taxon>Bacteria</taxon>
        <taxon>Pseudomonadati</taxon>
        <taxon>Pseudomonadota</taxon>
        <taxon>Alphaproteobacteria</taxon>
        <taxon>Rhodobacterales</taxon>
        <taxon>Paracoccaceae</taxon>
        <taxon>Paracoccus</taxon>
    </lineage>
</organism>
<accession>A0A5C4R3Q7</accession>
<comment type="caution">
    <text evidence="4">The sequence shown here is derived from an EMBL/GenBank/DDBJ whole genome shotgun (WGS) entry which is preliminary data.</text>
</comment>
<name>A0A5C4R3Q7_9RHOB</name>
<dbReference type="AlphaFoldDB" id="A0A5C4R3Q7"/>
<dbReference type="GO" id="GO:0052621">
    <property type="term" value="F:diguanylate cyclase activity"/>
    <property type="evidence" value="ECO:0007669"/>
    <property type="project" value="UniProtKB-EC"/>
</dbReference>
<reference evidence="4 5" key="1">
    <citation type="submission" date="2019-06" db="EMBL/GenBank/DDBJ databases">
        <authorList>
            <person name="Li J."/>
        </authorList>
    </citation>
    <scope>NUCLEOTIDE SEQUENCE [LARGE SCALE GENOMIC DNA]</scope>
    <source>
        <strain evidence="4 5">CGMCC 1.8012</strain>
    </source>
</reference>
<dbReference type="InterPro" id="IPR043128">
    <property type="entry name" value="Rev_trsase/Diguanyl_cyclase"/>
</dbReference>
<dbReference type="SMART" id="SM00267">
    <property type="entry name" value="GGDEF"/>
    <property type="match status" value="1"/>
</dbReference>
<dbReference type="InterPro" id="IPR050469">
    <property type="entry name" value="Diguanylate_Cyclase"/>
</dbReference>
<dbReference type="GO" id="GO:0006355">
    <property type="term" value="P:regulation of DNA-templated transcription"/>
    <property type="evidence" value="ECO:0007669"/>
    <property type="project" value="InterPro"/>
</dbReference>
<dbReference type="Gene3D" id="3.30.450.20">
    <property type="entry name" value="PAS domain"/>
    <property type="match status" value="1"/>
</dbReference>
<evidence type="ECO:0000256" key="2">
    <source>
        <dbReference type="ARBA" id="ARBA00034247"/>
    </source>
</evidence>
<dbReference type="SUPFAM" id="SSF55785">
    <property type="entry name" value="PYP-like sensor domain (PAS domain)"/>
    <property type="match status" value="1"/>
</dbReference>
<dbReference type="EMBL" id="VDDC01000026">
    <property type="protein sequence ID" value="TNH38623.1"/>
    <property type="molecule type" value="Genomic_DNA"/>
</dbReference>
<dbReference type="InterPro" id="IPR000160">
    <property type="entry name" value="GGDEF_dom"/>
</dbReference>
<dbReference type="PANTHER" id="PTHR45138:SF9">
    <property type="entry name" value="DIGUANYLATE CYCLASE DGCM-RELATED"/>
    <property type="match status" value="1"/>
</dbReference>
<dbReference type="PROSITE" id="PS50887">
    <property type="entry name" value="GGDEF"/>
    <property type="match status" value="1"/>
</dbReference>
<evidence type="ECO:0000313" key="5">
    <source>
        <dbReference type="Proteomes" id="UP000304880"/>
    </source>
</evidence>
<dbReference type="Gene3D" id="3.30.70.270">
    <property type="match status" value="1"/>
</dbReference>
<evidence type="ECO:0000259" key="3">
    <source>
        <dbReference type="PROSITE" id="PS50887"/>
    </source>
</evidence>
<dbReference type="GO" id="GO:0005886">
    <property type="term" value="C:plasma membrane"/>
    <property type="evidence" value="ECO:0007669"/>
    <property type="project" value="TreeGrafter"/>
</dbReference>
<sequence length="310" mass="33151">MFDVPPLAAAAVMIDAFPVACFATDRSRTIRYANAEASSLFGSVLGQTIGLHIEAVLTPASKIFCNSYVYPLLFADGCCEELALTLVTQTGSRVPVVANARMHGSEFVLWSAMRAEKREKLQGEVLRARNALQGQTRALELLASRDELTGLLNRRAATHSIQTLIAAADEAETDVTVLLLDIDRFKAINDNYGHDAGDNVLRQLGAALQSTVRLHEVVGRYGGEEFILAIAANDEVAARSLNERVHAAAASVSGPGAPVTVSVGLHRRLRSDAASLQEVVQAADRALYAAKAFGRNCSMVEQNGVLTSFG</sequence>
<dbReference type="SUPFAM" id="SSF55073">
    <property type="entry name" value="Nucleotide cyclase"/>
    <property type="match status" value="1"/>
</dbReference>
<dbReference type="InterPro" id="IPR029787">
    <property type="entry name" value="Nucleotide_cyclase"/>
</dbReference>
<dbReference type="Pfam" id="PF00989">
    <property type="entry name" value="PAS"/>
    <property type="match status" value="1"/>
</dbReference>
<dbReference type="CDD" id="cd01949">
    <property type="entry name" value="GGDEF"/>
    <property type="match status" value="1"/>
</dbReference>
<proteinExistence type="predicted"/>
<comment type="catalytic activity">
    <reaction evidence="2">
        <text>2 GTP = 3',3'-c-di-GMP + 2 diphosphate</text>
        <dbReference type="Rhea" id="RHEA:24898"/>
        <dbReference type="ChEBI" id="CHEBI:33019"/>
        <dbReference type="ChEBI" id="CHEBI:37565"/>
        <dbReference type="ChEBI" id="CHEBI:58805"/>
        <dbReference type="EC" id="2.7.7.65"/>
    </reaction>
</comment>